<gene>
    <name evidence="2" type="ORF">Zmor_002909</name>
</gene>
<feature type="chain" id="PRO_5041241005" evidence="1">
    <location>
        <begin position="17"/>
        <end position="193"/>
    </location>
</feature>
<proteinExistence type="predicted"/>
<evidence type="ECO:0000256" key="1">
    <source>
        <dbReference type="SAM" id="SignalP"/>
    </source>
</evidence>
<name>A0AA38HLE5_9CUCU</name>
<protein>
    <submittedName>
        <fullName evidence="2">Uncharacterized protein</fullName>
    </submittedName>
</protein>
<sequence>MTRYFLFSSFVLGALASQSHSLVKRALQKSHEKSQLEKWEDKFLGSLEHFDQTESLVTLISKVALEELSGCTAIILYDVFTEISDDLLLERLFRIFPIPYVHGQITEEYFMKVPEIVTNSDTCISYILFLKDVMRCMSVIGPQSNNKVVLVARSSQWRVYEFLAREESQNFLNILVIAKSEKIVLSNIASVLI</sequence>
<feature type="signal peptide" evidence="1">
    <location>
        <begin position="1"/>
        <end position="16"/>
    </location>
</feature>
<accession>A0AA38HLE5</accession>
<evidence type="ECO:0000313" key="3">
    <source>
        <dbReference type="Proteomes" id="UP001168821"/>
    </source>
</evidence>
<dbReference type="AlphaFoldDB" id="A0AA38HLE5"/>
<reference evidence="2" key="1">
    <citation type="journal article" date="2023" name="G3 (Bethesda)">
        <title>Whole genome assemblies of Zophobas morio and Tenebrio molitor.</title>
        <authorList>
            <person name="Kaur S."/>
            <person name="Stinson S.A."/>
            <person name="diCenzo G.C."/>
        </authorList>
    </citation>
    <scope>NUCLEOTIDE SEQUENCE</scope>
    <source>
        <strain evidence="2">QUZm001</strain>
    </source>
</reference>
<keyword evidence="3" id="KW-1185">Reference proteome</keyword>
<comment type="caution">
    <text evidence="2">The sequence shown here is derived from an EMBL/GenBank/DDBJ whole genome shotgun (WGS) entry which is preliminary data.</text>
</comment>
<evidence type="ECO:0000313" key="2">
    <source>
        <dbReference type="EMBL" id="KAJ3639556.1"/>
    </source>
</evidence>
<keyword evidence="1" id="KW-0732">Signal</keyword>
<dbReference type="Proteomes" id="UP001168821">
    <property type="component" value="Unassembled WGS sequence"/>
</dbReference>
<organism evidence="2 3">
    <name type="scientific">Zophobas morio</name>
    <dbReference type="NCBI Taxonomy" id="2755281"/>
    <lineage>
        <taxon>Eukaryota</taxon>
        <taxon>Metazoa</taxon>
        <taxon>Ecdysozoa</taxon>
        <taxon>Arthropoda</taxon>
        <taxon>Hexapoda</taxon>
        <taxon>Insecta</taxon>
        <taxon>Pterygota</taxon>
        <taxon>Neoptera</taxon>
        <taxon>Endopterygota</taxon>
        <taxon>Coleoptera</taxon>
        <taxon>Polyphaga</taxon>
        <taxon>Cucujiformia</taxon>
        <taxon>Tenebrionidae</taxon>
        <taxon>Zophobas</taxon>
    </lineage>
</organism>
<dbReference type="EMBL" id="JALNTZ010000010">
    <property type="protein sequence ID" value="KAJ3639556.1"/>
    <property type="molecule type" value="Genomic_DNA"/>
</dbReference>